<keyword evidence="5" id="KW-1185">Reference proteome</keyword>
<dbReference type="InterPro" id="IPR043968">
    <property type="entry name" value="SGNH"/>
</dbReference>
<protein>
    <submittedName>
        <fullName evidence="4">Acyltransferase family protein</fullName>
        <ecNumber evidence="4">2.3.1.-</ecNumber>
    </submittedName>
</protein>
<dbReference type="Pfam" id="PF01757">
    <property type="entry name" value="Acyl_transf_3"/>
    <property type="match status" value="1"/>
</dbReference>
<evidence type="ECO:0000313" key="5">
    <source>
        <dbReference type="Proteomes" id="UP001597102"/>
    </source>
</evidence>
<organism evidence="4 5">
    <name type="scientific">Methyloligella solikamskensis</name>
    <dbReference type="NCBI Taxonomy" id="1177756"/>
    <lineage>
        <taxon>Bacteria</taxon>
        <taxon>Pseudomonadati</taxon>
        <taxon>Pseudomonadota</taxon>
        <taxon>Alphaproteobacteria</taxon>
        <taxon>Hyphomicrobiales</taxon>
        <taxon>Hyphomicrobiaceae</taxon>
        <taxon>Methyloligella</taxon>
    </lineage>
</organism>
<dbReference type="EC" id="2.3.1.-" evidence="4"/>
<evidence type="ECO:0000256" key="1">
    <source>
        <dbReference type="SAM" id="Phobius"/>
    </source>
</evidence>
<sequence>MRDNNWGQFTIETLVGTARPTRKLFRRVESGYRSDIDGLRAIAVVLVVLFHAGFPVTPGGFVGVDVFFVISGYLITGLLVREIALTGRIGLRDFWARRMRRILPAAVLVLCVSLIAAALFLPALQASRAAKEMPAAALYFINWRFADRATDYFASDQAPSIFLHYWSLAIEEQFYLVWPLILGFALIAGRRLLGGGDTRAILTATITVSVLSFALCLILTADNQPLAFFGTHTRAWQLCVGGVVALIAFGSLATGVRNLLAACGIASILAAAFFLDEASRYPGLFALLPTFGAASIILSGRNVDAPAGHAGGWVGRSLSHPLLAGIGRRSYSWYLWHWPVLVIGEAIIPHISAVGICFLILISLALAFATYAIVEQPARYWPVLTGSVSLSLIFGAVLSVGAAAFGLVGESTFARQFILLNDGRKIAVESVFDDRSQLKHDNCLLSHDAVYSSACVYGNTDGERVAVIFGDSHAAAWFPAVDAAAKRAGWKLVVRTKASCASIEAPTYYKKLNRPYHECHAWRERTIREIIEMDPELIFLANMSGPPVLDSSFRLLRGRDALKVRRAGEDALNGRLLSSTNANIRILRDVPSRKGDLPVCLLAHPGDEEACIWEKKAGRYPELKYGKTPRIQVIDLTDAICPARKCHPVVGGRLILWDSHHLTKSFAETLSEHFDPLFGEPGLSKLERPTPP</sequence>
<dbReference type="Proteomes" id="UP001597102">
    <property type="component" value="Unassembled WGS sequence"/>
</dbReference>
<gene>
    <name evidence="4" type="ORF">ACFQ2F_01835</name>
</gene>
<accession>A0ABW3J7V7</accession>
<dbReference type="EMBL" id="JBHTJO010000001">
    <property type="protein sequence ID" value="MFD0985833.1"/>
    <property type="molecule type" value="Genomic_DNA"/>
</dbReference>
<comment type="caution">
    <text evidence="4">The sequence shown here is derived from an EMBL/GenBank/DDBJ whole genome shotgun (WGS) entry which is preliminary data.</text>
</comment>
<dbReference type="Pfam" id="PF19040">
    <property type="entry name" value="SGNH"/>
    <property type="match status" value="1"/>
</dbReference>
<feature type="transmembrane region" description="Helical" evidence="1">
    <location>
        <begin position="60"/>
        <end position="81"/>
    </location>
</feature>
<name>A0ABW3J7V7_9HYPH</name>
<feature type="transmembrane region" description="Helical" evidence="1">
    <location>
        <begin position="351"/>
        <end position="374"/>
    </location>
</feature>
<dbReference type="PANTHER" id="PTHR23028">
    <property type="entry name" value="ACETYLTRANSFERASE"/>
    <property type="match status" value="1"/>
</dbReference>
<keyword evidence="1" id="KW-1133">Transmembrane helix</keyword>
<feature type="transmembrane region" description="Helical" evidence="1">
    <location>
        <begin position="259"/>
        <end position="275"/>
    </location>
</feature>
<proteinExistence type="predicted"/>
<keyword evidence="1" id="KW-0472">Membrane</keyword>
<keyword evidence="1" id="KW-0812">Transmembrane</keyword>
<feature type="transmembrane region" description="Helical" evidence="1">
    <location>
        <begin position="380"/>
        <end position="408"/>
    </location>
</feature>
<reference evidence="5" key="1">
    <citation type="journal article" date="2019" name="Int. J. Syst. Evol. Microbiol.">
        <title>The Global Catalogue of Microorganisms (GCM) 10K type strain sequencing project: providing services to taxonomists for standard genome sequencing and annotation.</title>
        <authorList>
            <consortium name="The Broad Institute Genomics Platform"/>
            <consortium name="The Broad Institute Genome Sequencing Center for Infectious Disease"/>
            <person name="Wu L."/>
            <person name="Ma J."/>
        </authorList>
    </citation>
    <scope>NUCLEOTIDE SEQUENCE [LARGE SCALE GENOMIC DNA]</scope>
    <source>
        <strain evidence="5">CCUG 61697</strain>
    </source>
</reference>
<feature type="domain" description="Acyltransferase 3" evidence="2">
    <location>
        <begin position="35"/>
        <end position="371"/>
    </location>
</feature>
<feature type="transmembrane region" description="Helical" evidence="1">
    <location>
        <begin position="36"/>
        <end position="54"/>
    </location>
</feature>
<dbReference type="GO" id="GO:0016746">
    <property type="term" value="F:acyltransferase activity"/>
    <property type="evidence" value="ECO:0007669"/>
    <property type="project" value="UniProtKB-KW"/>
</dbReference>
<feature type="transmembrane region" description="Helical" evidence="1">
    <location>
        <begin position="102"/>
        <end position="124"/>
    </location>
</feature>
<keyword evidence="4" id="KW-0808">Transferase</keyword>
<dbReference type="RefSeq" id="WP_379084847.1">
    <property type="nucleotide sequence ID" value="NZ_JBHTJO010000001.1"/>
</dbReference>
<evidence type="ECO:0000313" key="4">
    <source>
        <dbReference type="EMBL" id="MFD0985833.1"/>
    </source>
</evidence>
<feature type="transmembrane region" description="Helical" evidence="1">
    <location>
        <begin position="200"/>
        <end position="221"/>
    </location>
</feature>
<feature type="domain" description="SGNH" evidence="3">
    <location>
        <begin position="443"/>
        <end position="676"/>
    </location>
</feature>
<keyword evidence="4" id="KW-0012">Acyltransferase</keyword>
<feature type="transmembrane region" description="Helical" evidence="1">
    <location>
        <begin position="175"/>
        <end position="193"/>
    </location>
</feature>
<evidence type="ECO:0000259" key="2">
    <source>
        <dbReference type="Pfam" id="PF01757"/>
    </source>
</evidence>
<evidence type="ECO:0000259" key="3">
    <source>
        <dbReference type="Pfam" id="PF19040"/>
    </source>
</evidence>
<feature type="transmembrane region" description="Helical" evidence="1">
    <location>
        <begin position="233"/>
        <end position="252"/>
    </location>
</feature>
<dbReference type="PANTHER" id="PTHR23028:SF53">
    <property type="entry name" value="ACYL_TRANSF_3 DOMAIN-CONTAINING PROTEIN"/>
    <property type="match status" value="1"/>
</dbReference>
<dbReference type="InterPro" id="IPR050879">
    <property type="entry name" value="Acyltransferase_3"/>
</dbReference>
<dbReference type="InterPro" id="IPR002656">
    <property type="entry name" value="Acyl_transf_3_dom"/>
</dbReference>